<gene>
    <name evidence="13" type="primary">panE</name>
    <name evidence="13" type="ORF">PCIT_a3242</name>
</gene>
<comment type="function">
    <text evidence="10">Catalyzes the NADPH-dependent reduction of ketopantoate into pantoic acid.</text>
</comment>
<evidence type="ECO:0000256" key="3">
    <source>
        <dbReference type="ARBA" id="ARBA00013014"/>
    </source>
</evidence>
<evidence type="ECO:0000313" key="13">
    <source>
        <dbReference type="EMBL" id="KAF7768748.1"/>
    </source>
</evidence>
<dbReference type="EMBL" id="AHBZ03000022">
    <property type="protein sequence ID" value="KAF7768748.1"/>
    <property type="molecule type" value="Genomic_DNA"/>
</dbReference>
<keyword evidence="5 10" id="KW-0566">Pantothenate biosynthesis</keyword>
<dbReference type="Proteomes" id="UP000016487">
    <property type="component" value="Unassembled WGS sequence"/>
</dbReference>
<dbReference type="InterPro" id="IPR036291">
    <property type="entry name" value="NAD(P)-bd_dom_sf"/>
</dbReference>
<dbReference type="Pfam" id="PF02558">
    <property type="entry name" value="ApbA"/>
    <property type="match status" value="1"/>
</dbReference>
<dbReference type="PANTHER" id="PTHR43765:SF2">
    <property type="entry name" value="2-DEHYDROPANTOATE 2-REDUCTASE"/>
    <property type="match status" value="1"/>
</dbReference>
<evidence type="ECO:0000313" key="14">
    <source>
        <dbReference type="Proteomes" id="UP000016487"/>
    </source>
</evidence>
<evidence type="ECO:0000259" key="12">
    <source>
        <dbReference type="Pfam" id="PF08546"/>
    </source>
</evidence>
<dbReference type="InterPro" id="IPR013328">
    <property type="entry name" value="6PGD_dom2"/>
</dbReference>
<dbReference type="PANTHER" id="PTHR43765">
    <property type="entry name" value="2-DEHYDROPANTOATE 2-REDUCTASE-RELATED"/>
    <property type="match status" value="1"/>
</dbReference>
<dbReference type="SUPFAM" id="SSF48179">
    <property type="entry name" value="6-phosphogluconate dehydrogenase C-terminal domain-like"/>
    <property type="match status" value="1"/>
</dbReference>
<comment type="catalytic activity">
    <reaction evidence="9 10">
        <text>(R)-pantoate + NADP(+) = 2-dehydropantoate + NADPH + H(+)</text>
        <dbReference type="Rhea" id="RHEA:16233"/>
        <dbReference type="ChEBI" id="CHEBI:11561"/>
        <dbReference type="ChEBI" id="CHEBI:15378"/>
        <dbReference type="ChEBI" id="CHEBI:15980"/>
        <dbReference type="ChEBI" id="CHEBI:57783"/>
        <dbReference type="ChEBI" id="CHEBI:58349"/>
        <dbReference type="EC" id="1.1.1.169"/>
    </reaction>
</comment>
<comment type="pathway">
    <text evidence="1 10">Cofactor biosynthesis; (R)-pantothenate biosynthesis; (R)-pantoate from 3-methyl-2-oxobutanoate: step 2/2.</text>
</comment>
<reference evidence="13" key="1">
    <citation type="journal article" date="2012" name="J. Bacteriol.">
        <title>Genome sequences of type strains of seven species of the marine bacterium Pseudoalteromonas.</title>
        <authorList>
            <person name="Xie B.B."/>
            <person name="Shu Y.L."/>
            <person name="Qin Q.L."/>
            <person name="Rong J.C."/>
            <person name="Zhang X.Y."/>
            <person name="Chen X.L."/>
            <person name="Shi M."/>
            <person name="He H.L."/>
            <person name="Zhou B.C."/>
            <person name="Zhang Y.Z."/>
        </authorList>
    </citation>
    <scope>NUCLEOTIDE SEQUENCE</scope>
    <source>
        <strain evidence="13">DSM 8771</strain>
    </source>
</reference>
<dbReference type="Gene3D" id="3.40.50.720">
    <property type="entry name" value="NAD(P)-binding Rossmann-like Domain"/>
    <property type="match status" value="1"/>
</dbReference>
<dbReference type="SUPFAM" id="SSF51735">
    <property type="entry name" value="NAD(P)-binding Rossmann-fold domains"/>
    <property type="match status" value="1"/>
</dbReference>
<evidence type="ECO:0000256" key="6">
    <source>
        <dbReference type="ARBA" id="ARBA00022857"/>
    </source>
</evidence>
<dbReference type="InterPro" id="IPR003710">
    <property type="entry name" value="ApbA"/>
</dbReference>
<dbReference type="InterPro" id="IPR013752">
    <property type="entry name" value="KPA_reductase"/>
</dbReference>
<evidence type="ECO:0000256" key="10">
    <source>
        <dbReference type="RuleBase" id="RU362068"/>
    </source>
</evidence>
<keyword evidence="7 10" id="KW-0560">Oxidoreductase</keyword>
<dbReference type="GO" id="GO:0005737">
    <property type="term" value="C:cytoplasm"/>
    <property type="evidence" value="ECO:0007669"/>
    <property type="project" value="TreeGrafter"/>
</dbReference>
<sequence length="300" mass="33363">MANLHIVGAGAIGLSLANALAYHHHTTLLVRRGYNTPFSFYNGQKTHSIPVKHINMNALQKDILAIQNCFICVKAYQLQSAFKSVLPYLTAHANVFISHNGMSELNEFEQHLGADQGLFFVSTSMGGLKINDTTVQETGAGETYVGACNKVALERLAHNYSTFFSSHIPHSKTHHNIEQLRWQKLLVNVAINPLSAIHQIKNGQLRQPKYASTILQLLNEACAVARADKVHLELSEALANAYQVMTLTQNNSSSMAQDVFHNRETEIDAICGYITRRGVHHGIHTPYNRSMLEQLLKSHS</sequence>
<dbReference type="RefSeq" id="WP_010364099.1">
    <property type="nucleotide sequence ID" value="NZ_AHBZ03000022.1"/>
</dbReference>
<dbReference type="GO" id="GO:0050661">
    <property type="term" value="F:NADP binding"/>
    <property type="evidence" value="ECO:0007669"/>
    <property type="project" value="TreeGrafter"/>
</dbReference>
<evidence type="ECO:0000259" key="11">
    <source>
        <dbReference type="Pfam" id="PF02558"/>
    </source>
</evidence>
<dbReference type="Pfam" id="PF08546">
    <property type="entry name" value="ApbA_C"/>
    <property type="match status" value="1"/>
</dbReference>
<evidence type="ECO:0000256" key="1">
    <source>
        <dbReference type="ARBA" id="ARBA00004994"/>
    </source>
</evidence>
<dbReference type="GO" id="GO:0015940">
    <property type="term" value="P:pantothenate biosynthetic process"/>
    <property type="evidence" value="ECO:0007669"/>
    <property type="project" value="UniProtKB-KW"/>
</dbReference>
<comment type="caution">
    <text evidence="13">The sequence shown here is derived from an EMBL/GenBank/DDBJ whole genome shotgun (WGS) entry which is preliminary data.</text>
</comment>
<keyword evidence="6 10" id="KW-0521">NADP</keyword>
<evidence type="ECO:0000256" key="7">
    <source>
        <dbReference type="ARBA" id="ARBA00023002"/>
    </source>
</evidence>
<dbReference type="EC" id="1.1.1.169" evidence="3 10"/>
<evidence type="ECO:0000256" key="4">
    <source>
        <dbReference type="ARBA" id="ARBA00019465"/>
    </source>
</evidence>
<proteinExistence type="inferred from homology"/>
<feature type="domain" description="Ketopantoate reductase C-terminal" evidence="12">
    <location>
        <begin position="176"/>
        <end position="295"/>
    </location>
</feature>
<dbReference type="InterPro" id="IPR050838">
    <property type="entry name" value="Ketopantoate_reductase"/>
</dbReference>
<evidence type="ECO:0000256" key="2">
    <source>
        <dbReference type="ARBA" id="ARBA00007870"/>
    </source>
</evidence>
<dbReference type="InterPro" id="IPR008927">
    <property type="entry name" value="6-PGluconate_DH-like_C_sf"/>
</dbReference>
<protein>
    <recommendedName>
        <fullName evidence="4 10">2-dehydropantoate 2-reductase</fullName>
        <ecNumber evidence="3 10">1.1.1.169</ecNumber>
    </recommendedName>
    <alternativeName>
        <fullName evidence="8 10">Ketopantoate reductase</fullName>
    </alternativeName>
</protein>
<evidence type="ECO:0000256" key="9">
    <source>
        <dbReference type="ARBA" id="ARBA00048793"/>
    </source>
</evidence>
<dbReference type="InterPro" id="IPR013332">
    <property type="entry name" value="KPR_N"/>
</dbReference>
<evidence type="ECO:0000256" key="5">
    <source>
        <dbReference type="ARBA" id="ARBA00022655"/>
    </source>
</evidence>
<dbReference type="NCBIfam" id="TIGR00745">
    <property type="entry name" value="apbA_panE"/>
    <property type="match status" value="1"/>
</dbReference>
<accession>A0AAD4AGN3</accession>
<reference evidence="13" key="2">
    <citation type="submission" date="2015-03" db="EMBL/GenBank/DDBJ databases">
        <title>Genome sequence of Pseudoalteromonas citrea.</title>
        <authorList>
            <person name="Xie B.-B."/>
            <person name="Rong J.-C."/>
            <person name="Qin Q.-L."/>
            <person name="Zhang Y.-Z."/>
        </authorList>
    </citation>
    <scope>NUCLEOTIDE SEQUENCE</scope>
    <source>
        <strain evidence="13">DSM 8771</strain>
    </source>
</reference>
<name>A0AAD4AGN3_9GAMM</name>
<feature type="domain" description="Ketopantoate reductase N-terminal" evidence="11">
    <location>
        <begin position="5"/>
        <end position="148"/>
    </location>
</feature>
<dbReference type="AlphaFoldDB" id="A0AAD4AGN3"/>
<evidence type="ECO:0000256" key="8">
    <source>
        <dbReference type="ARBA" id="ARBA00032024"/>
    </source>
</evidence>
<dbReference type="GO" id="GO:0008677">
    <property type="term" value="F:2-dehydropantoate 2-reductase activity"/>
    <property type="evidence" value="ECO:0007669"/>
    <property type="project" value="UniProtKB-EC"/>
</dbReference>
<dbReference type="Gene3D" id="1.10.1040.10">
    <property type="entry name" value="N-(1-d-carboxylethyl)-l-norvaline Dehydrogenase, domain 2"/>
    <property type="match status" value="1"/>
</dbReference>
<comment type="similarity">
    <text evidence="2 10">Belongs to the ketopantoate reductase family.</text>
</comment>
<organism evidence="13 14">
    <name type="scientific">Pseudoalteromonas citrea</name>
    <dbReference type="NCBI Taxonomy" id="43655"/>
    <lineage>
        <taxon>Bacteria</taxon>
        <taxon>Pseudomonadati</taxon>
        <taxon>Pseudomonadota</taxon>
        <taxon>Gammaproteobacteria</taxon>
        <taxon>Alteromonadales</taxon>
        <taxon>Pseudoalteromonadaceae</taxon>
        <taxon>Pseudoalteromonas</taxon>
    </lineage>
</organism>